<dbReference type="EMBL" id="DXGH01000071">
    <property type="protein sequence ID" value="HIW82392.1"/>
    <property type="molecule type" value="Genomic_DNA"/>
</dbReference>
<dbReference type="FunFam" id="1.50.10.10:FF:000028">
    <property type="entry name" value="Alpha-L-fucosidase 2"/>
    <property type="match status" value="1"/>
</dbReference>
<dbReference type="PANTHER" id="PTHR31084">
    <property type="entry name" value="ALPHA-L-FUCOSIDASE 2"/>
    <property type="match status" value="1"/>
</dbReference>
<sequence>MEASKLIFKEPAFKDWERALPIGCGKLGAMIFGNPCEEHYQLNEDTVWSGGRLSRINPDAGKNLEKVRKLIFEGRIPEAERILKYAFSGVPQSERCYQTLGDLYIDMLNDSCDWEDYERCLDLETAVHQVTWKFSGRDIIYHRETFADAENNCIITRIWAEGGKVSAAARLLRPGFCDGSLRSEGCMLMEGRLGEMAEGLQEEKDGTVKDYGFCAGIKMKASGGRLFALGESLQAENADEILVFFTAGTHFRHNDPRSYVLHTLQEAAAKPYEELRQAHIREYRNYFGRVKLSLAEKENREEGQPSNSLMKLYFDYGRYLLISASRPGSLPANLQGIWNREYNPPWGSKYTININTEMNYWPAEMFGLSEMHLPLFELLEKMAENGRETAEKMYGCRGFVAHHNTDLWGDTAPQDVYTPATVWPMGGAWLSTHIWLHYDYTRDLAFLERMYPVLKDAVFFFLDYLVEYQGYLVTTPSVSPENKYILPDGTKGCVCFGPAMDSQILRELFEQFLKADKLLGERDKTFADEVRKCLKKLPPHRIGRNGQLLEWFEEYEEAEPGHRHISHLYALHPAFQIRAGQKDACQRALVEAARTTLESRLKNGGGHTGWSRAWIMNFYARLMDGQACYENFVQLLQKSTLPNLLDNHPPFQIDGNFGAIAAVGEMLLQSVEEEVLLLPALPPKWEEGSIEGIRARGNASYDIYWKDGKLLRFCVNAVSQYTCQVTWKEHQWQVFLKAGEKKEYFP</sequence>
<evidence type="ECO:0000313" key="5">
    <source>
        <dbReference type="Proteomes" id="UP000824265"/>
    </source>
</evidence>
<dbReference type="InterPro" id="IPR012341">
    <property type="entry name" value="6hp_glycosidase-like_sf"/>
</dbReference>
<accession>A0A9D1UC50</accession>
<dbReference type="PIRSF" id="PIRSF007663">
    <property type="entry name" value="UCP007663"/>
    <property type="match status" value="1"/>
</dbReference>
<dbReference type="Pfam" id="PF22124">
    <property type="entry name" value="Glyco_hydro_95_cat"/>
    <property type="match status" value="1"/>
</dbReference>
<reference evidence="4" key="2">
    <citation type="submission" date="2021-04" db="EMBL/GenBank/DDBJ databases">
        <authorList>
            <person name="Gilroy R."/>
        </authorList>
    </citation>
    <scope>NUCLEOTIDE SEQUENCE</scope>
    <source>
        <strain evidence="4">CHK195-6426</strain>
    </source>
</reference>
<feature type="domain" description="Glycosyl hydrolase family 95 N-terminal" evidence="1">
    <location>
        <begin position="6"/>
        <end position="253"/>
    </location>
</feature>
<comment type="caution">
    <text evidence="4">The sequence shown here is derived from an EMBL/GenBank/DDBJ whole genome shotgun (WGS) entry which is preliminary data.</text>
</comment>
<dbReference type="Pfam" id="PF21307">
    <property type="entry name" value="Glyco_hydro_95_C"/>
    <property type="match status" value="1"/>
</dbReference>
<dbReference type="Pfam" id="PF14498">
    <property type="entry name" value="Glyco_hyd_65N_2"/>
    <property type="match status" value="1"/>
</dbReference>
<dbReference type="Proteomes" id="UP000824265">
    <property type="component" value="Unassembled WGS sequence"/>
</dbReference>
<dbReference type="GO" id="GO:0004560">
    <property type="term" value="F:alpha-L-fucosidase activity"/>
    <property type="evidence" value="ECO:0007669"/>
    <property type="project" value="InterPro"/>
</dbReference>
<evidence type="ECO:0000259" key="1">
    <source>
        <dbReference type="Pfam" id="PF14498"/>
    </source>
</evidence>
<evidence type="ECO:0000259" key="3">
    <source>
        <dbReference type="Pfam" id="PF22124"/>
    </source>
</evidence>
<dbReference type="InterPro" id="IPR049053">
    <property type="entry name" value="AFCA-like_C"/>
</dbReference>
<evidence type="ECO:0000313" key="4">
    <source>
        <dbReference type="EMBL" id="HIW82392.1"/>
    </source>
</evidence>
<dbReference type="AlphaFoldDB" id="A0A9D1UC50"/>
<gene>
    <name evidence="4" type="ORF">H9742_12890</name>
</gene>
<proteinExistence type="predicted"/>
<dbReference type="GO" id="GO:0005975">
    <property type="term" value="P:carbohydrate metabolic process"/>
    <property type="evidence" value="ECO:0007669"/>
    <property type="project" value="InterPro"/>
</dbReference>
<feature type="domain" description="Alpha fucosidase A-like C-terminal" evidence="2">
    <location>
        <begin position="669"/>
        <end position="734"/>
    </location>
</feature>
<dbReference type="InterPro" id="IPR054363">
    <property type="entry name" value="GH95_cat"/>
</dbReference>
<dbReference type="InterPro" id="IPR027414">
    <property type="entry name" value="GH95_N_dom"/>
</dbReference>
<dbReference type="Gene3D" id="1.50.10.10">
    <property type="match status" value="1"/>
</dbReference>
<dbReference type="PANTHER" id="PTHR31084:SF18">
    <property type="entry name" value="GLYCOSYL HYDROLASE FAMILY 95 N-TERMINAL DOMAIN-CONTAINING PROTEIN"/>
    <property type="match status" value="1"/>
</dbReference>
<name>A0A9D1UC50_9FIRM</name>
<feature type="domain" description="Glycosyl hydrolase family 95 catalytic" evidence="3">
    <location>
        <begin position="272"/>
        <end position="667"/>
    </location>
</feature>
<organism evidence="4 5">
    <name type="scientific">Candidatus Acetatifactor stercoripullorum</name>
    <dbReference type="NCBI Taxonomy" id="2838414"/>
    <lineage>
        <taxon>Bacteria</taxon>
        <taxon>Bacillati</taxon>
        <taxon>Bacillota</taxon>
        <taxon>Clostridia</taxon>
        <taxon>Lachnospirales</taxon>
        <taxon>Lachnospiraceae</taxon>
        <taxon>Acetatifactor</taxon>
    </lineage>
</organism>
<protein>
    <submittedName>
        <fullName evidence="4">Glycoside hydrolase family 95 protein</fullName>
    </submittedName>
</protein>
<dbReference type="InterPro" id="IPR008928">
    <property type="entry name" value="6-hairpin_glycosidase_sf"/>
</dbReference>
<keyword evidence="4" id="KW-0378">Hydrolase</keyword>
<reference evidence="4" key="1">
    <citation type="journal article" date="2021" name="PeerJ">
        <title>Extensive microbial diversity within the chicken gut microbiome revealed by metagenomics and culture.</title>
        <authorList>
            <person name="Gilroy R."/>
            <person name="Ravi A."/>
            <person name="Getino M."/>
            <person name="Pursley I."/>
            <person name="Horton D.L."/>
            <person name="Alikhan N.F."/>
            <person name="Baker D."/>
            <person name="Gharbi K."/>
            <person name="Hall N."/>
            <person name="Watson M."/>
            <person name="Adriaenssens E.M."/>
            <person name="Foster-Nyarko E."/>
            <person name="Jarju S."/>
            <person name="Secka A."/>
            <person name="Antonio M."/>
            <person name="Oren A."/>
            <person name="Chaudhuri R.R."/>
            <person name="La Ragione R."/>
            <person name="Hildebrand F."/>
            <person name="Pallen M.J."/>
        </authorList>
    </citation>
    <scope>NUCLEOTIDE SEQUENCE</scope>
    <source>
        <strain evidence="4">CHK195-6426</strain>
    </source>
</reference>
<evidence type="ECO:0000259" key="2">
    <source>
        <dbReference type="Pfam" id="PF21307"/>
    </source>
</evidence>
<dbReference type="SUPFAM" id="SSF48208">
    <property type="entry name" value="Six-hairpin glycosidases"/>
    <property type="match status" value="1"/>
</dbReference>
<dbReference type="InterPro" id="IPR016518">
    <property type="entry name" value="Alpha-L-fucosidase"/>
</dbReference>